<dbReference type="PANTHER" id="PTHR33608">
    <property type="entry name" value="BLL2464 PROTEIN"/>
    <property type="match status" value="1"/>
</dbReference>
<evidence type="ECO:0000313" key="3">
    <source>
        <dbReference type="EMBL" id="QDT42958.1"/>
    </source>
</evidence>
<feature type="region of interest" description="Disordered" evidence="1">
    <location>
        <begin position="30"/>
        <end position="49"/>
    </location>
</feature>
<protein>
    <recommendedName>
        <fullName evidence="2">DUF58 domain-containing protein</fullName>
    </recommendedName>
</protein>
<organism evidence="3 4">
    <name type="scientific">Gimesia alba</name>
    <dbReference type="NCBI Taxonomy" id="2527973"/>
    <lineage>
        <taxon>Bacteria</taxon>
        <taxon>Pseudomonadati</taxon>
        <taxon>Planctomycetota</taxon>
        <taxon>Planctomycetia</taxon>
        <taxon>Planctomycetales</taxon>
        <taxon>Planctomycetaceae</taxon>
        <taxon>Gimesia</taxon>
    </lineage>
</organism>
<dbReference type="Pfam" id="PF01882">
    <property type="entry name" value="DUF58"/>
    <property type="match status" value="1"/>
</dbReference>
<evidence type="ECO:0000259" key="2">
    <source>
        <dbReference type="Pfam" id="PF01882"/>
    </source>
</evidence>
<evidence type="ECO:0000256" key="1">
    <source>
        <dbReference type="SAM" id="MobiDB-lite"/>
    </source>
</evidence>
<dbReference type="InterPro" id="IPR036465">
    <property type="entry name" value="vWFA_dom_sf"/>
</dbReference>
<dbReference type="KEGG" id="gaz:Pan241w_30530"/>
<accession>A0A517RGF6</accession>
<dbReference type="AlphaFoldDB" id="A0A517RGF6"/>
<dbReference type="Gene3D" id="3.40.50.410">
    <property type="entry name" value="von Willebrand factor, type A domain"/>
    <property type="match status" value="1"/>
</dbReference>
<dbReference type="InterPro" id="IPR002881">
    <property type="entry name" value="DUF58"/>
</dbReference>
<dbReference type="EMBL" id="CP036269">
    <property type="protein sequence ID" value="QDT42958.1"/>
    <property type="molecule type" value="Genomic_DNA"/>
</dbReference>
<sequence>MSEGTQFNQFTSLFDNKTLSMLERMRLNPTRRLTNRSRGEHLSGKGGTSTEFSDYRNYVPGDDVRYIDWNIFSRLNRPFMKQYQHEEEMHVVLILDASSSMEYEDKILRCKQLAAAFGVMGLLNFEKVSAYVCNQKGRRPDKFSPATGRISMKRLFDFLTQIEAGGDSPIEQAVEDVLRTHRGRGIAVVLSDYESFGDLQRPFNMLYSAGLELFGVQILGPSEINPEINGDLRLVDSESGQTLDISSAGDLLGLYHEHRVLLEEHLAMLCRQRSGRFLTINSGDSLEHVLFDQLRRKGWVL</sequence>
<feature type="domain" description="DUF58" evidence="2">
    <location>
        <begin position="54"/>
        <end position="247"/>
    </location>
</feature>
<reference evidence="3 4" key="1">
    <citation type="submission" date="2019-02" db="EMBL/GenBank/DDBJ databases">
        <title>Deep-cultivation of Planctomycetes and their phenomic and genomic characterization uncovers novel biology.</title>
        <authorList>
            <person name="Wiegand S."/>
            <person name="Jogler M."/>
            <person name="Boedeker C."/>
            <person name="Pinto D."/>
            <person name="Vollmers J."/>
            <person name="Rivas-Marin E."/>
            <person name="Kohn T."/>
            <person name="Peeters S.H."/>
            <person name="Heuer A."/>
            <person name="Rast P."/>
            <person name="Oberbeckmann S."/>
            <person name="Bunk B."/>
            <person name="Jeske O."/>
            <person name="Meyerdierks A."/>
            <person name="Storesund J.E."/>
            <person name="Kallscheuer N."/>
            <person name="Luecker S."/>
            <person name="Lage O.M."/>
            <person name="Pohl T."/>
            <person name="Merkel B.J."/>
            <person name="Hornburger P."/>
            <person name="Mueller R.-W."/>
            <person name="Bruemmer F."/>
            <person name="Labrenz M."/>
            <person name="Spormann A.M."/>
            <person name="Op den Camp H."/>
            <person name="Overmann J."/>
            <person name="Amann R."/>
            <person name="Jetten M.S.M."/>
            <person name="Mascher T."/>
            <person name="Medema M.H."/>
            <person name="Devos D.P."/>
            <person name="Kaster A.-K."/>
            <person name="Ovreas L."/>
            <person name="Rohde M."/>
            <person name="Galperin M.Y."/>
            <person name="Jogler C."/>
        </authorList>
    </citation>
    <scope>NUCLEOTIDE SEQUENCE [LARGE SCALE GENOMIC DNA]</scope>
    <source>
        <strain evidence="3 4">Pan241w</strain>
    </source>
</reference>
<dbReference type="OrthoDB" id="9780819at2"/>
<name>A0A517RGF6_9PLAN</name>
<evidence type="ECO:0000313" key="4">
    <source>
        <dbReference type="Proteomes" id="UP000317171"/>
    </source>
</evidence>
<dbReference type="SUPFAM" id="SSF53300">
    <property type="entry name" value="vWA-like"/>
    <property type="match status" value="1"/>
</dbReference>
<keyword evidence="4" id="KW-1185">Reference proteome</keyword>
<dbReference type="RefSeq" id="WP_145217037.1">
    <property type="nucleotide sequence ID" value="NZ_CP036269.1"/>
</dbReference>
<dbReference type="Proteomes" id="UP000317171">
    <property type="component" value="Chromosome"/>
</dbReference>
<proteinExistence type="predicted"/>
<dbReference type="PANTHER" id="PTHR33608:SF7">
    <property type="entry name" value="DUF58 DOMAIN-CONTAINING PROTEIN"/>
    <property type="match status" value="1"/>
</dbReference>
<gene>
    <name evidence="3" type="ORF">Pan241w_30530</name>
</gene>